<accession>A0A1B6KZG7</accession>
<name>A0A1B6KZG7_9HEMI</name>
<dbReference type="AlphaFoldDB" id="A0A1B6KZG7"/>
<evidence type="ECO:0000313" key="2">
    <source>
        <dbReference type="EMBL" id="JAT16842.1"/>
    </source>
</evidence>
<evidence type="ECO:0000256" key="1">
    <source>
        <dbReference type="SAM" id="Coils"/>
    </source>
</evidence>
<sequence length="182" mass="20861">TLISKQEYDKNQQWLCPVCTGEGESGLSVVTQAAAGDKIKPTDIHDLMNEMRDFRREMKEINSDVRNNLEKYSEWIIDNGNKIEEVGKQVREIKEDISYLYQENTNLRKTVQELTNKTNFLEQASKENVIEINGIPRKEKEDLLNVISRVSVAIGFEFQPNMIDNCYRYRTAAGAEGRPGGI</sequence>
<reference evidence="2" key="1">
    <citation type="submission" date="2015-11" db="EMBL/GenBank/DDBJ databases">
        <title>De novo transcriptome assembly of four potential Pierce s Disease insect vectors from Arizona vineyards.</title>
        <authorList>
            <person name="Tassone E.E."/>
        </authorList>
    </citation>
    <scope>NUCLEOTIDE SEQUENCE</scope>
</reference>
<feature type="coiled-coil region" evidence="1">
    <location>
        <begin position="44"/>
        <end position="71"/>
    </location>
</feature>
<gene>
    <name evidence="2" type="ORF">g.3802</name>
</gene>
<feature type="non-terminal residue" evidence="2">
    <location>
        <position position="1"/>
    </location>
</feature>
<protein>
    <submittedName>
        <fullName evidence="2">Uncharacterized protein</fullName>
    </submittedName>
</protein>
<dbReference type="EMBL" id="GEBQ01023135">
    <property type="protein sequence ID" value="JAT16842.1"/>
    <property type="molecule type" value="Transcribed_RNA"/>
</dbReference>
<keyword evidence="1" id="KW-0175">Coiled coil</keyword>
<feature type="non-terminal residue" evidence="2">
    <location>
        <position position="182"/>
    </location>
</feature>
<proteinExistence type="predicted"/>
<organism evidence="2">
    <name type="scientific">Graphocephala atropunctata</name>
    <dbReference type="NCBI Taxonomy" id="36148"/>
    <lineage>
        <taxon>Eukaryota</taxon>
        <taxon>Metazoa</taxon>
        <taxon>Ecdysozoa</taxon>
        <taxon>Arthropoda</taxon>
        <taxon>Hexapoda</taxon>
        <taxon>Insecta</taxon>
        <taxon>Pterygota</taxon>
        <taxon>Neoptera</taxon>
        <taxon>Paraneoptera</taxon>
        <taxon>Hemiptera</taxon>
        <taxon>Auchenorrhyncha</taxon>
        <taxon>Membracoidea</taxon>
        <taxon>Cicadellidae</taxon>
        <taxon>Cicadellinae</taxon>
        <taxon>Cicadellini</taxon>
        <taxon>Graphocephala</taxon>
    </lineage>
</organism>